<sequence length="326" mass="37717">MFRLNKRLLILVVIVGLMSWFIPGCANKEKEEGIVAKVDGEIITQKEFDEDFELAKKVRQKQFGEDILSQDMGDNKVFEDVLRENILGSLILEKILAKELDKMDIAVTDEEINDAVKNYYMNELELTDEEQYRQYLEKNGFTEETLKRGLKRELIYIKHRDNFYNKIDLSEEEIKEYFDKNKDSFVKVRASHILVRTEEEGNRVLEKLKNGEDFHSLVATESADSNSAIQGGDLGYFTKESLLEGYKALGDAAFNLEIGETSGLIKTESGYHIILLEDRIDSYEELKEDVVSVLKYSKYMEKISDMKEKADVKIYMDKDSKDGKKN</sequence>
<dbReference type="InterPro" id="IPR046357">
    <property type="entry name" value="PPIase_dom_sf"/>
</dbReference>
<dbReference type="Gene3D" id="3.10.50.40">
    <property type="match status" value="1"/>
</dbReference>
<keyword evidence="1" id="KW-0697">Rotamase</keyword>
<keyword evidence="4" id="KW-1185">Reference proteome</keyword>
<name>M1Z3A2_9FIRM</name>
<evidence type="ECO:0000313" key="3">
    <source>
        <dbReference type="EMBL" id="SHD78401.1"/>
    </source>
</evidence>
<dbReference type="PANTHER" id="PTHR47245">
    <property type="entry name" value="PEPTIDYLPROLYL ISOMERASE"/>
    <property type="match status" value="1"/>
</dbReference>
<dbReference type="PROSITE" id="PS50198">
    <property type="entry name" value="PPIC_PPIASE_2"/>
    <property type="match status" value="1"/>
</dbReference>
<feature type="domain" description="PpiC" evidence="2">
    <location>
        <begin position="185"/>
        <end position="278"/>
    </location>
</feature>
<dbReference type="OrthoDB" id="14196at2"/>
<dbReference type="EC" id="5.2.1.8" evidence="3"/>
<dbReference type="InterPro" id="IPR050245">
    <property type="entry name" value="PrsA_foldase"/>
</dbReference>
<protein>
    <submittedName>
        <fullName evidence="3">Putative Foldase protein PrsA</fullName>
        <ecNumber evidence="3">5.2.1.8</ecNumber>
    </submittedName>
</protein>
<keyword evidence="1 3" id="KW-0413">Isomerase</keyword>
<dbReference type="Pfam" id="PF13616">
    <property type="entry name" value="Rotamase_3"/>
    <property type="match status" value="1"/>
</dbReference>
<gene>
    <name evidence="3" type="ORF">CUESP1_3073</name>
</gene>
<evidence type="ECO:0000313" key="4">
    <source>
        <dbReference type="Proteomes" id="UP000245423"/>
    </source>
</evidence>
<dbReference type="SUPFAM" id="SSF54534">
    <property type="entry name" value="FKBP-like"/>
    <property type="match status" value="1"/>
</dbReference>
<dbReference type="EMBL" id="LT669839">
    <property type="protein sequence ID" value="SHD78401.1"/>
    <property type="molecule type" value="Genomic_DNA"/>
</dbReference>
<organism evidence="3 4">
    <name type="scientific">[Clostridium] ultunense Esp</name>
    <dbReference type="NCBI Taxonomy" id="1288971"/>
    <lineage>
        <taxon>Bacteria</taxon>
        <taxon>Bacillati</taxon>
        <taxon>Bacillota</taxon>
        <taxon>Tissierellia</taxon>
        <taxon>Tissierellales</taxon>
        <taxon>Tepidimicrobiaceae</taxon>
        <taxon>Schnuerera</taxon>
    </lineage>
</organism>
<reference evidence="3 4" key="1">
    <citation type="submission" date="2016-11" db="EMBL/GenBank/DDBJ databases">
        <authorList>
            <person name="Manzoor S."/>
        </authorList>
    </citation>
    <scope>NUCLEOTIDE SEQUENCE [LARGE SCALE GENOMIC DNA]</scope>
    <source>
        <strain evidence="3">Clostridium ultunense strain Esp</strain>
    </source>
</reference>
<dbReference type="Gene3D" id="1.10.4030.10">
    <property type="entry name" value="Porin chaperone SurA, peptide-binding domain"/>
    <property type="match status" value="1"/>
</dbReference>
<dbReference type="InterPro" id="IPR000297">
    <property type="entry name" value="PPIase_PpiC"/>
</dbReference>
<accession>M1Z3A2</accession>
<dbReference type="GO" id="GO:0003755">
    <property type="term" value="F:peptidyl-prolyl cis-trans isomerase activity"/>
    <property type="evidence" value="ECO:0007669"/>
    <property type="project" value="UniProtKB-KW"/>
</dbReference>
<proteinExistence type="predicted"/>
<dbReference type="InterPro" id="IPR027304">
    <property type="entry name" value="Trigger_fact/SurA_dom_sf"/>
</dbReference>
<dbReference type="AlphaFoldDB" id="M1Z3A2"/>
<dbReference type="Proteomes" id="UP000245423">
    <property type="component" value="Chromosome 1"/>
</dbReference>
<evidence type="ECO:0000256" key="1">
    <source>
        <dbReference type="PROSITE-ProRule" id="PRU00278"/>
    </source>
</evidence>
<evidence type="ECO:0000259" key="2">
    <source>
        <dbReference type="PROSITE" id="PS50198"/>
    </source>
</evidence>
<dbReference type="Pfam" id="PF13624">
    <property type="entry name" value="SurA_N_3"/>
    <property type="match status" value="1"/>
</dbReference>
<dbReference type="PANTHER" id="PTHR47245:SF2">
    <property type="entry name" value="PEPTIDYL-PROLYL CIS-TRANS ISOMERASE HP_0175-RELATED"/>
    <property type="match status" value="1"/>
</dbReference>
<dbReference type="HOGENOM" id="CLU_034646_5_2_9"/>
<dbReference type="SUPFAM" id="SSF109998">
    <property type="entry name" value="Triger factor/SurA peptide-binding domain-like"/>
    <property type="match status" value="1"/>
</dbReference>
<dbReference type="RefSeq" id="WP_005587624.1">
    <property type="nucleotide sequence ID" value="NZ_LT669839.1"/>
</dbReference>